<dbReference type="NCBIfam" id="TIGR01981">
    <property type="entry name" value="sufD"/>
    <property type="match status" value="1"/>
</dbReference>
<dbReference type="Pfam" id="PF01458">
    <property type="entry name" value="SUFBD_core"/>
    <property type="match status" value="1"/>
</dbReference>
<dbReference type="AlphaFoldDB" id="A0A845MBD6"/>
<feature type="domain" description="SUF system FeS cluster assembly SufBD N-terminal" evidence="3">
    <location>
        <begin position="8"/>
        <end position="162"/>
    </location>
</feature>
<evidence type="ECO:0000259" key="2">
    <source>
        <dbReference type="Pfam" id="PF01458"/>
    </source>
</evidence>
<comment type="similarity">
    <text evidence="1">Belongs to the iron-sulfur cluster assembly SufBD family.</text>
</comment>
<dbReference type="EMBL" id="WTVA01000001">
    <property type="protein sequence ID" value="MZR20780.1"/>
    <property type="molecule type" value="Genomic_DNA"/>
</dbReference>
<evidence type="ECO:0000256" key="1">
    <source>
        <dbReference type="ARBA" id="ARBA00043967"/>
    </source>
</evidence>
<dbReference type="GO" id="GO:0016226">
    <property type="term" value="P:iron-sulfur cluster assembly"/>
    <property type="evidence" value="ECO:0007669"/>
    <property type="project" value="InterPro"/>
</dbReference>
<keyword evidence="5" id="KW-1185">Reference proteome</keyword>
<evidence type="ECO:0000259" key="3">
    <source>
        <dbReference type="Pfam" id="PF19295"/>
    </source>
</evidence>
<dbReference type="PANTHER" id="PTHR43575">
    <property type="entry name" value="PROTEIN ABCI7, CHLOROPLASTIC"/>
    <property type="match status" value="1"/>
</dbReference>
<dbReference type="InterPro" id="IPR055346">
    <property type="entry name" value="Fe-S_cluster_assembly_SufBD"/>
</dbReference>
<dbReference type="PANTHER" id="PTHR43575:SF1">
    <property type="entry name" value="PROTEIN ABCI7, CHLOROPLASTIC"/>
    <property type="match status" value="1"/>
</dbReference>
<sequence length="429" mass="46394">MKTLTPLAQTYLDRFDAARSSLPGHQIPVVAALRETGFARFKALDFPGRKVEEWRFTNLAPLTKGIEPAAAAANADLPAAEFDTPHVMTFINGRFSPNESHLDQLPEGIKLSSLAAELDAGNSVVLGADTEENRPVVALNTAFMADGFVLQVEDGVTLDAPLLVRFVSLPGSGEVSHHLRNVIRLGKGAATTLLEEHVGIDGHAYFANPVTDITLAEGATLRHYKYQAESDAAFHLANTDTDLATGATYENFALTTGARLARNELESRIMGAGATSILNGAYLIRGQQHADTTTLTRHLVPENDSKQVYKGILDGEAQGVFQGKIQIVPDAQKVSGDQLSRALLLSDRASVSVKPELEIHADDVKCSHGASSGELDEDALFYLQSRGIEEKAARKMLIDAFLADVLEEISDDAVRTYFAKVTARWMEEV</sequence>
<dbReference type="InterPro" id="IPR011542">
    <property type="entry name" value="SUF_FeS_clus_asmbl_SufD"/>
</dbReference>
<feature type="domain" description="SUF system FeS cluster assembly SufBD core" evidence="2">
    <location>
        <begin position="175"/>
        <end position="401"/>
    </location>
</feature>
<comment type="caution">
    <text evidence="4">The sequence shown here is derived from an EMBL/GenBank/DDBJ whole genome shotgun (WGS) entry which is preliminary data.</text>
</comment>
<dbReference type="InterPro" id="IPR037284">
    <property type="entry name" value="SUF_FeS_clus_asmbl_SufBD_sf"/>
</dbReference>
<dbReference type="Pfam" id="PF19295">
    <property type="entry name" value="SufBD_N"/>
    <property type="match status" value="1"/>
</dbReference>
<protein>
    <submittedName>
        <fullName evidence="4">Fe-S cluster assembly protein SufD</fullName>
    </submittedName>
</protein>
<gene>
    <name evidence="4" type="primary">sufD</name>
    <name evidence="4" type="ORF">GQF03_00370</name>
</gene>
<evidence type="ECO:0000313" key="5">
    <source>
        <dbReference type="Proteomes" id="UP000445696"/>
    </source>
</evidence>
<accession>A0A845MBD6</accession>
<dbReference type="InterPro" id="IPR000825">
    <property type="entry name" value="SUF_FeS_clus_asmbl_SufBD_core"/>
</dbReference>
<reference evidence="4 5" key="1">
    <citation type="journal article" date="2014" name="Int. J. Syst. Evol. Microbiol.">
        <title>Sneathiella chungangensis sp. nov., isolated from a marine sand, and emended description of the genus Sneathiella.</title>
        <authorList>
            <person name="Siamphan C."/>
            <person name="Kim H."/>
            <person name="Lee J.S."/>
            <person name="Kim W."/>
        </authorList>
    </citation>
    <scope>NUCLEOTIDE SEQUENCE [LARGE SCALE GENOMIC DNA]</scope>
    <source>
        <strain evidence="4 5">KCTC 32476</strain>
    </source>
</reference>
<dbReference type="RefSeq" id="WP_161337206.1">
    <property type="nucleotide sequence ID" value="NZ_JBHSDG010000002.1"/>
</dbReference>
<dbReference type="Proteomes" id="UP000445696">
    <property type="component" value="Unassembled WGS sequence"/>
</dbReference>
<dbReference type="OrthoDB" id="9768262at2"/>
<name>A0A845MBD6_9PROT</name>
<dbReference type="SUPFAM" id="SSF101960">
    <property type="entry name" value="Stabilizer of iron transporter SufD"/>
    <property type="match status" value="1"/>
</dbReference>
<organism evidence="4 5">
    <name type="scientific">Sneathiella chungangensis</name>
    <dbReference type="NCBI Taxonomy" id="1418234"/>
    <lineage>
        <taxon>Bacteria</taxon>
        <taxon>Pseudomonadati</taxon>
        <taxon>Pseudomonadota</taxon>
        <taxon>Alphaproteobacteria</taxon>
        <taxon>Sneathiellales</taxon>
        <taxon>Sneathiellaceae</taxon>
        <taxon>Sneathiella</taxon>
    </lineage>
</organism>
<dbReference type="InterPro" id="IPR045595">
    <property type="entry name" value="SufBD_N"/>
</dbReference>
<evidence type="ECO:0000313" key="4">
    <source>
        <dbReference type="EMBL" id="MZR20780.1"/>
    </source>
</evidence>
<proteinExistence type="inferred from homology"/>